<organism evidence="1 2">
    <name type="scientific">Chara braunii</name>
    <name type="common">Braun's stonewort</name>
    <dbReference type="NCBI Taxonomy" id="69332"/>
    <lineage>
        <taxon>Eukaryota</taxon>
        <taxon>Viridiplantae</taxon>
        <taxon>Streptophyta</taxon>
        <taxon>Charophyceae</taxon>
        <taxon>Charales</taxon>
        <taxon>Characeae</taxon>
        <taxon>Chara</taxon>
    </lineage>
</organism>
<dbReference type="PANTHER" id="PTHR47017:SF1">
    <property type="entry name" value="ACYL-COA"/>
    <property type="match status" value="1"/>
</dbReference>
<comment type="caution">
    <text evidence="1">The sequence shown here is derived from an EMBL/GenBank/DDBJ whole genome shotgun (WGS) entry which is preliminary data.</text>
</comment>
<sequence>MDLKQSRRKTIRQERKKIKLQGLTLKRLRGNDIKVMIIVGWGQVYLTREFFHMIGSRMGDQVMLIIAEDSVGRMVGGALNFVGEDSLFGRNWGCRPGTYYDCLHFEACYYQVDMEMDLLNQCNPFKDRTKSSQA</sequence>
<dbReference type="InterPro" id="IPR016181">
    <property type="entry name" value="Acyl_CoA_acyltransferase"/>
</dbReference>
<proteinExistence type="predicted"/>
<dbReference type="Proteomes" id="UP000265515">
    <property type="component" value="Unassembled WGS sequence"/>
</dbReference>
<reference evidence="1 2" key="1">
    <citation type="journal article" date="2018" name="Cell">
        <title>The Chara Genome: Secondary Complexity and Implications for Plant Terrestrialization.</title>
        <authorList>
            <person name="Nishiyama T."/>
            <person name="Sakayama H."/>
            <person name="Vries J.D."/>
            <person name="Buschmann H."/>
            <person name="Saint-Marcoux D."/>
            <person name="Ullrich K.K."/>
            <person name="Haas F.B."/>
            <person name="Vanderstraeten L."/>
            <person name="Becker D."/>
            <person name="Lang D."/>
            <person name="Vosolsobe S."/>
            <person name="Rombauts S."/>
            <person name="Wilhelmsson P.K.I."/>
            <person name="Janitza P."/>
            <person name="Kern R."/>
            <person name="Heyl A."/>
            <person name="Rumpler F."/>
            <person name="Villalobos L.I.A.C."/>
            <person name="Clay J.M."/>
            <person name="Skokan R."/>
            <person name="Toyoda A."/>
            <person name="Suzuki Y."/>
            <person name="Kagoshima H."/>
            <person name="Schijlen E."/>
            <person name="Tajeshwar N."/>
            <person name="Catarino B."/>
            <person name="Hetherington A.J."/>
            <person name="Saltykova A."/>
            <person name="Bonnot C."/>
            <person name="Breuninger H."/>
            <person name="Symeonidi A."/>
            <person name="Radhakrishnan G.V."/>
            <person name="Van Nieuwerburgh F."/>
            <person name="Deforce D."/>
            <person name="Chang C."/>
            <person name="Karol K.G."/>
            <person name="Hedrich R."/>
            <person name="Ulvskov P."/>
            <person name="Glockner G."/>
            <person name="Delwiche C.F."/>
            <person name="Petrasek J."/>
            <person name="Van de Peer Y."/>
            <person name="Friml J."/>
            <person name="Beilby M."/>
            <person name="Dolan L."/>
            <person name="Kohara Y."/>
            <person name="Sugano S."/>
            <person name="Fujiyama A."/>
            <person name="Delaux P.-M."/>
            <person name="Quint M."/>
            <person name="TheiBen G."/>
            <person name="Hagemann M."/>
            <person name="Harholt J."/>
            <person name="Dunand C."/>
            <person name="Zachgo S."/>
            <person name="Langdale J."/>
            <person name="Maumus F."/>
            <person name="Straeten D.V.D."/>
            <person name="Gould S.B."/>
            <person name="Rensing S.A."/>
        </authorList>
    </citation>
    <scope>NUCLEOTIDE SEQUENCE [LARGE SCALE GENOMIC DNA]</scope>
    <source>
        <strain evidence="1 2">S276</strain>
    </source>
</reference>
<protein>
    <submittedName>
        <fullName evidence="1">Uncharacterized protein</fullName>
    </submittedName>
</protein>
<accession>A0A388K4K9</accession>
<name>A0A388K4K9_CHABU</name>
<dbReference type="EMBL" id="BFEA01000056">
    <property type="protein sequence ID" value="GBG64949.1"/>
    <property type="molecule type" value="Genomic_DNA"/>
</dbReference>
<dbReference type="OrthoDB" id="1946at2759"/>
<dbReference type="InterPro" id="IPR007434">
    <property type="entry name" value="FemAB-like"/>
</dbReference>
<dbReference type="PANTHER" id="PTHR47017">
    <property type="entry name" value="ACYL-COA"/>
    <property type="match status" value="1"/>
</dbReference>
<dbReference type="AlphaFoldDB" id="A0A388K4K9"/>
<evidence type="ECO:0000313" key="1">
    <source>
        <dbReference type="EMBL" id="GBG64949.1"/>
    </source>
</evidence>
<dbReference type="SUPFAM" id="SSF55729">
    <property type="entry name" value="Acyl-CoA N-acyltransferases (Nat)"/>
    <property type="match status" value="1"/>
</dbReference>
<evidence type="ECO:0000313" key="2">
    <source>
        <dbReference type="Proteomes" id="UP000265515"/>
    </source>
</evidence>
<keyword evidence="2" id="KW-1185">Reference proteome</keyword>
<gene>
    <name evidence="1" type="ORF">CBR_g48698</name>
</gene>
<dbReference type="Pfam" id="PF04339">
    <property type="entry name" value="FemAB_like"/>
    <property type="match status" value="1"/>
</dbReference>
<dbReference type="Gramene" id="GBG64949">
    <property type="protein sequence ID" value="GBG64949"/>
    <property type="gene ID" value="CBR_g48698"/>
</dbReference>